<keyword evidence="2" id="KW-1185">Reference proteome</keyword>
<dbReference type="PANTHER" id="PTHR37691">
    <property type="entry name" value="BLR3518 PROTEIN"/>
    <property type="match status" value="1"/>
</dbReference>
<evidence type="ECO:0000313" key="1">
    <source>
        <dbReference type="EMBL" id="QSZ41991.1"/>
    </source>
</evidence>
<reference evidence="1" key="1">
    <citation type="submission" date="2019-11" db="EMBL/GenBank/DDBJ databases">
        <authorList>
            <person name="Kojima H."/>
        </authorList>
    </citation>
    <scope>NUCLEOTIDE SEQUENCE</scope>
    <source>
        <strain evidence="1">H1576</strain>
    </source>
</reference>
<dbReference type="Gene3D" id="3.40.1260.10">
    <property type="entry name" value="DsrEFH-like"/>
    <property type="match status" value="1"/>
</dbReference>
<dbReference type="InterPro" id="IPR003787">
    <property type="entry name" value="Sulphur_relay_DsrE/F-like"/>
</dbReference>
<proteinExistence type="predicted"/>
<dbReference type="KEGG" id="saqt:GJV85_07670"/>
<dbReference type="InterPro" id="IPR027396">
    <property type="entry name" value="DsrEFH-like"/>
</dbReference>
<dbReference type="PANTHER" id="PTHR37691:SF1">
    <property type="entry name" value="BLR3518 PROTEIN"/>
    <property type="match status" value="1"/>
</dbReference>
<reference evidence="1" key="2">
    <citation type="submission" date="2021-04" db="EMBL/GenBank/DDBJ databases">
        <title>Isolation and characterization of a novel species of the genus Sulfurimonas.</title>
        <authorList>
            <person name="Fukui M."/>
        </authorList>
    </citation>
    <scope>NUCLEOTIDE SEQUENCE</scope>
    <source>
        <strain evidence="1">H1576</strain>
    </source>
</reference>
<dbReference type="SUPFAM" id="SSF75169">
    <property type="entry name" value="DsrEFH-like"/>
    <property type="match status" value="1"/>
</dbReference>
<dbReference type="Pfam" id="PF02635">
    <property type="entry name" value="DsrE"/>
    <property type="match status" value="1"/>
</dbReference>
<evidence type="ECO:0008006" key="3">
    <source>
        <dbReference type="Google" id="ProtNLM"/>
    </source>
</evidence>
<evidence type="ECO:0000313" key="2">
    <source>
        <dbReference type="Proteomes" id="UP000671852"/>
    </source>
</evidence>
<accession>A0A975GCR8</accession>
<dbReference type="Proteomes" id="UP000671852">
    <property type="component" value="Chromosome"/>
</dbReference>
<gene>
    <name evidence="1" type="ORF">GJV85_07670</name>
</gene>
<protein>
    <recommendedName>
        <fullName evidence="3">DsrE family protein</fullName>
    </recommendedName>
</protein>
<dbReference type="EMBL" id="CP046072">
    <property type="protein sequence ID" value="QSZ41991.1"/>
    <property type="molecule type" value="Genomic_DNA"/>
</dbReference>
<organism evidence="1 2">
    <name type="scientific">Sulfurimonas aquatica</name>
    <dbReference type="NCBI Taxonomy" id="2672570"/>
    <lineage>
        <taxon>Bacteria</taxon>
        <taxon>Pseudomonadati</taxon>
        <taxon>Campylobacterota</taxon>
        <taxon>Epsilonproteobacteria</taxon>
        <taxon>Campylobacterales</taxon>
        <taxon>Sulfurimonadaceae</taxon>
        <taxon>Sulfurimonas</taxon>
    </lineage>
</organism>
<dbReference type="AlphaFoldDB" id="A0A975GCR8"/>
<sequence>MKALLVLFALISFLFGDDESAKVVFDLTTAKVETFEKHILKGVAVNKANFESQFKDFEVAVVIHGGSYRFFVNDLQSTKYKDDTELVKVHSELKKRIASMADTYGVKFYMCGVGVKKHKLDPKNIMSFVKIVPNSTMALIERQNEGFAYLPVRDY</sequence>
<name>A0A975GCR8_9BACT</name>
<dbReference type="RefSeq" id="WP_207560808.1">
    <property type="nucleotide sequence ID" value="NZ_CP046072.1"/>
</dbReference>